<sequence>MKAELQFFMLPSDAKDFINFAKDHIETITADNHFAIGDCLLEFQPSELIENTLTVGTLSINSGGLDDGCRDHLFANKTYRILRNWIKDHYDNRLSSWIETQESNIGRTRNQWLAPDAKRWKQQNNDAVMRFSLQSPVFFSIAPEFSNMGSIEPKGEKFKARS</sequence>
<accession>A0A7V2T3R1</accession>
<evidence type="ECO:0000313" key="1">
    <source>
        <dbReference type="EMBL" id="HFC92833.1"/>
    </source>
</evidence>
<protein>
    <submittedName>
        <fullName evidence="1">Uncharacterized protein</fullName>
    </submittedName>
</protein>
<name>A0A7V2T3R1_LEUMU</name>
<dbReference type="AlphaFoldDB" id="A0A7V2T3R1"/>
<comment type="caution">
    <text evidence="1">The sequence shown here is derived from an EMBL/GenBank/DDBJ whole genome shotgun (WGS) entry which is preliminary data.</text>
</comment>
<organism evidence="1">
    <name type="scientific">Leucothrix mucor</name>
    <dbReference type="NCBI Taxonomy" id="45248"/>
    <lineage>
        <taxon>Bacteria</taxon>
        <taxon>Pseudomonadati</taxon>
        <taxon>Pseudomonadota</taxon>
        <taxon>Gammaproteobacteria</taxon>
        <taxon>Thiotrichales</taxon>
        <taxon>Thiotrichaceae</taxon>
        <taxon>Leucothrix</taxon>
    </lineage>
</organism>
<dbReference type="Proteomes" id="UP000885750">
    <property type="component" value="Unassembled WGS sequence"/>
</dbReference>
<gene>
    <name evidence="1" type="ORF">ENJ51_08485</name>
</gene>
<reference evidence="1" key="1">
    <citation type="journal article" date="2020" name="mSystems">
        <title>Genome- and Community-Level Interaction Insights into Carbon Utilization and Element Cycling Functions of Hydrothermarchaeota in Hydrothermal Sediment.</title>
        <authorList>
            <person name="Zhou Z."/>
            <person name="Liu Y."/>
            <person name="Xu W."/>
            <person name="Pan J."/>
            <person name="Luo Z.H."/>
            <person name="Li M."/>
        </authorList>
    </citation>
    <scope>NUCLEOTIDE SEQUENCE [LARGE SCALE GENOMIC DNA]</scope>
    <source>
        <strain evidence="1">HyVt-493</strain>
    </source>
</reference>
<dbReference type="EMBL" id="DRMS01000318">
    <property type="protein sequence ID" value="HFC92833.1"/>
    <property type="molecule type" value="Genomic_DNA"/>
</dbReference>
<proteinExistence type="predicted"/>